<evidence type="ECO:0000256" key="5">
    <source>
        <dbReference type="ARBA" id="ARBA00023136"/>
    </source>
</evidence>
<dbReference type="PANTHER" id="PTHR36115">
    <property type="entry name" value="PROLINE-RICH ANTIGEN HOMOLOG-RELATED"/>
    <property type="match status" value="1"/>
</dbReference>
<dbReference type="RefSeq" id="WP_169925940.1">
    <property type="nucleotide sequence ID" value="NZ_PDJD01000001.1"/>
</dbReference>
<accession>A0A2A9D2D0</accession>
<evidence type="ECO:0000313" key="8">
    <source>
        <dbReference type="EMBL" id="PFG20531.1"/>
    </source>
</evidence>
<comment type="subcellular location">
    <subcellularLocation>
        <location evidence="1">Cell membrane</location>
        <topology evidence="1">Multi-pass membrane protein</topology>
    </subcellularLocation>
</comment>
<evidence type="ECO:0000259" key="7">
    <source>
        <dbReference type="Pfam" id="PF06271"/>
    </source>
</evidence>
<evidence type="ECO:0000256" key="1">
    <source>
        <dbReference type="ARBA" id="ARBA00004651"/>
    </source>
</evidence>
<dbReference type="Pfam" id="PF06271">
    <property type="entry name" value="RDD"/>
    <property type="match status" value="1"/>
</dbReference>
<name>A0A2A9D2D0_9MICO</name>
<keyword evidence="3 6" id="KW-0812">Transmembrane</keyword>
<keyword evidence="4 6" id="KW-1133">Transmembrane helix</keyword>
<gene>
    <name evidence="8" type="ORF">ATL40_2135</name>
</gene>
<dbReference type="EMBL" id="PDJD01000001">
    <property type="protein sequence ID" value="PFG20531.1"/>
    <property type="molecule type" value="Genomic_DNA"/>
</dbReference>
<feature type="transmembrane region" description="Helical" evidence="6">
    <location>
        <begin position="33"/>
        <end position="51"/>
    </location>
</feature>
<dbReference type="InterPro" id="IPR010432">
    <property type="entry name" value="RDD"/>
</dbReference>
<dbReference type="GO" id="GO:0005886">
    <property type="term" value="C:plasma membrane"/>
    <property type="evidence" value="ECO:0007669"/>
    <property type="project" value="UniProtKB-SubCell"/>
</dbReference>
<feature type="transmembrane region" description="Helical" evidence="6">
    <location>
        <begin position="177"/>
        <end position="201"/>
    </location>
</feature>
<comment type="caution">
    <text evidence="8">The sequence shown here is derived from an EMBL/GenBank/DDBJ whole genome shotgun (WGS) entry which is preliminary data.</text>
</comment>
<proteinExistence type="predicted"/>
<feature type="domain" description="RDD" evidence="7">
    <location>
        <begin position="18"/>
        <end position="150"/>
    </location>
</feature>
<dbReference type="PANTHER" id="PTHR36115:SF6">
    <property type="entry name" value="PROLINE-RICH ANTIGEN HOMOLOG"/>
    <property type="match status" value="1"/>
</dbReference>
<protein>
    <submittedName>
        <fullName evidence="8">Putative RDD family membrane protein YckC</fullName>
    </submittedName>
</protein>
<sequence length="354" mass="37871">MVLMDAVVPSSQVAAPPLAGWWRRAFAVILDDLLLAAVAWLAVGSAVGPTLHPPIGWSGLEAWAPDAVADLGNGWVVGSFLALLVLQAYTGATPGKRVTGVVIVDAETGRPVGLLRTLLRPFAHVLDALLFIGYLRPLWDAQHRTFADSLLRTRSVQTRSPVPHPWLRVRPRSLPTVRANAVTLAAWLVCGLGLAFAFPLMTTITHDPGPRVSAACEVTTSSGWDHPVPRVRVDLMAMEVTERRLWVTRTSDGMDLSAEWTWTSDAPWASQDGSGDLAGAEGSLWAVGVDGSARPLLERGGLAMLDEDGGTLVLDAGPEVLAQRDGREDLLLRLRENGRDVATCTLPASALTTL</sequence>
<evidence type="ECO:0000256" key="2">
    <source>
        <dbReference type="ARBA" id="ARBA00022475"/>
    </source>
</evidence>
<keyword evidence="2" id="KW-1003">Cell membrane</keyword>
<evidence type="ECO:0000256" key="4">
    <source>
        <dbReference type="ARBA" id="ARBA00022989"/>
    </source>
</evidence>
<dbReference type="AlphaFoldDB" id="A0A2A9D2D0"/>
<dbReference type="InterPro" id="IPR051791">
    <property type="entry name" value="Pra-immunoreactive"/>
</dbReference>
<organism evidence="8 9">
    <name type="scientific">Serinibacter salmoneus</name>
    <dbReference type="NCBI Taxonomy" id="556530"/>
    <lineage>
        <taxon>Bacteria</taxon>
        <taxon>Bacillati</taxon>
        <taxon>Actinomycetota</taxon>
        <taxon>Actinomycetes</taxon>
        <taxon>Micrococcales</taxon>
        <taxon>Beutenbergiaceae</taxon>
        <taxon>Serinibacter</taxon>
    </lineage>
</organism>
<keyword evidence="5 6" id="KW-0472">Membrane</keyword>
<keyword evidence="9" id="KW-1185">Reference proteome</keyword>
<dbReference type="Proteomes" id="UP000224915">
    <property type="component" value="Unassembled WGS sequence"/>
</dbReference>
<evidence type="ECO:0000313" key="9">
    <source>
        <dbReference type="Proteomes" id="UP000224915"/>
    </source>
</evidence>
<evidence type="ECO:0000256" key="6">
    <source>
        <dbReference type="SAM" id="Phobius"/>
    </source>
</evidence>
<reference evidence="8 9" key="1">
    <citation type="submission" date="2017-10" db="EMBL/GenBank/DDBJ databases">
        <title>Sequencing the genomes of 1000 actinobacteria strains.</title>
        <authorList>
            <person name="Klenk H.-P."/>
        </authorList>
    </citation>
    <scope>NUCLEOTIDE SEQUENCE [LARGE SCALE GENOMIC DNA]</scope>
    <source>
        <strain evidence="8 9">DSM 21801</strain>
    </source>
</reference>
<feature type="transmembrane region" description="Helical" evidence="6">
    <location>
        <begin position="71"/>
        <end position="89"/>
    </location>
</feature>
<evidence type="ECO:0000256" key="3">
    <source>
        <dbReference type="ARBA" id="ARBA00022692"/>
    </source>
</evidence>